<keyword evidence="2" id="KW-1185">Reference proteome</keyword>
<dbReference type="RefSeq" id="WP_007390661.1">
    <property type="nucleotide sequence ID" value="NZ_AFIJ01000008.1"/>
</dbReference>
<comment type="caution">
    <text evidence="1">The sequence shown here is derived from an EMBL/GenBank/DDBJ whole genome shotgun (WGS) entry which is preliminary data.</text>
</comment>
<organism evidence="1 2">
    <name type="scientific">Megasphaera lornae</name>
    <dbReference type="NCBI Taxonomy" id="1000568"/>
    <lineage>
        <taxon>Bacteria</taxon>
        <taxon>Bacillati</taxon>
        <taxon>Bacillota</taxon>
        <taxon>Negativicutes</taxon>
        <taxon>Veillonellales</taxon>
        <taxon>Veillonellaceae</taxon>
        <taxon>Megasphaera</taxon>
    </lineage>
</organism>
<dbReference type="Proteomes" id="UP000004018">
    <property type="component" value="Unassembled WGS sequence"/>
</dbReference>
<reference evidence="1 2" key="1">
    <citation type="submission" date="2011-04" db="EMBL/GenBank/DDBJ databases">
        <authorList>
            <person name="Harkins D.M."/>
            <person name="Madupu R."/>
            <person name="Durkin A.S."/>
            <person name="Torralba M."/>
            <person name="Methe B."/>
            <person name="Sutton G.G."/>
            <person name="Nelson K.E."/>
        </authorList>
    </citation>
    <scope>NUCLEOTIDE SEQUENCE [LARGE SCALE GENOMIC DNA]</scope>
    <source>
        <strain evidence="1 2">UPII 199-6</strain>
    </source>
</reference>
<evidence type="ECO:0000313" key="2">
    <source>
        <dbReference type="Proteomes" id="UP000004018"/>
    </source>
</evidence>
<accession>A0ABN0D1G8</accession>
<dbReference type="EMBL" id="AFIJ01000008">
    <property type="protein sequence ID" value="EGL41871.1"/>
    <property type="molecule type" value="Genomic_DNA"/>
</dbReference>
<proteinExistence type="predicted"/>
<sequence length="51" mass="5869">MTDIKLKFPEIDQTYAFLDLQTTDKGTVRQITGNIVTAILNPKYCQNQKNH</sequence>
<protein>
    <submittedName>
        <fullName evidence="1">Uncharacterized protein</fullName>
    </submittedName>
</protein>
<name>A0ABN0D1G8_9FIRM</name>
<evidence type="ECO:0000313" key="1">
    <source>
        <dbReference type="EMBL" id="EGL41871.1"/>
    </source>
</evidence>
<gene>
    <name evidence="1" type="ORF">HMPREF1039_0111</name>
</gene>